<accession>A0AAW2X2V5</accession>
<organism evidence="1">
    <name type="scientific">Sesamum latifolium</name>
    <dbReference type="NCBI Taxonomy" id="2727402"/>
    <lineage>
        <taxon>Eukaryota</taxon>
        <taxon>Viridiplantae</taxon>
        <taxon>Streptophyta</taxon>
        <taxon>Embryophyta</taxon>
        <taxon>Tracheophyta</taxon>
        <taxon>Spermatophyta</taxon>
        <taxon>Magnoliopsida</taxon>
        <taxon>eudicotyledons</taxon>
        <taxon>Gunneridae</taxon>
        <taxon>Pentapetalae</taxon>
        <taxon>asterids</taxon>
        <taxon>lamiids</taxon>
        <taxon>Lamiales</taxon>
        <taxon>Pedaliaceae</taxon>
        <taxon>Sesamum</taxon>
    </lineage>
</organism>
<proteinExistence type="predicted"/>
<dbReference type="PANTHER" id="PTHR33240">
    <property type="entry name" value="OS08G0508500 PROTEIN"/>
    <property type="match status" value="1"/>
</dbReference>
<comment type="caution">
    <text evidence="1">The sequence shown here is derived from an EMBL/GenBank/DDBJ whole genome shotgun (WGS) entry which is preliminary data.</text>
</comment>
<sequence>MNYFGPTDTQMELSDTLLEPVDTSLYDFAREVVYLLGQILLPLSFRMESNKKMICFLIIDIPSTYNVILGPPVLNTFQVVVFTYHMKMKFSARKGVGEVTGKQHTTRKCYVESVKKGNKNDVEINPPQRNKKLMQYDEQGNELFA</sequence>
<dbReference type="AlphaFoldDB" id="A0AAW2X2V5"/>
<protein>
    <submittedName>
        <fullName evidence="1">Uncharacterized protein</fullName>
    </submittedName>
</protein>
<gene>
    <name evidence="1" type="ORF">Slati_1766000</name>
</gene>
<dbReference type="EMBL" id="JACGWN010000006">
    <property type="protein sequence ID" value="KAL0446381.1"/>
    <property type="molecule type" value="Genomic_DNA"/>
</dbReference>
<evidence type="ECO:0000313" key="1">
    <source>
        <dbReference type="EMBL" id="KAL0446381.1"/>
    </source>
</evidence>
<name>A0AAW2X2V5_9LAMI</name>
<reference evidence="1" key="2">
    <citation type="journal article" date="2024" name="Plant">
        <title>Genomic evolution and insights into agronomic trait innovations of Sesamum species.</title>
        <authorList>
            <person name="Miao H."/>
            <person name="Wang L."/>
            <person name="Qu L."/>
            <person name="Liu H."/>
            <person name="Sun Y."/>
            <person name="Le M."/>
            <person name="Wang Q."/>
            <person name="Wei S."/>
            <person name="Zheng Y."/>
            <person name="Lin W."/>
            <person name="Duan Y."/>
            <person name="Cao H."/>
            <person name="Xiong S."/>
            <person name="Wang X."/>
            <person name="Wei L."/>
            <person name="Li C."/>
            <person name="Ma Q."/>
            <person name="Ju M."/>
            <person name="Zhao R."/>
            <person name="Li G."/>
            <person name="Mu C."/>
            <person name="Tian Q."/>
            <person name="Mei H."/>
            <person name="Zhang T."/>
            <person name="Gao T."/>
            <person name="Zhang H."/>
        </authorList>
    </citation>
    <scope>NUCLEOTIDE SEQUENCE</scope>
    <source>
        <strain evidence="1">KEN1</strain>
    </source>
</reference>
<reference evidence="1" key="1">
    <citation type="submission" date="2020-06" db="EMBL/GenBank/DDBJ databases">
        <authorList>
            <person name="Li T."/>
            <person name="Hu X."/>
            <person name="Zhang T."/>
            <person name="Song X."/>
            <person name="Zhang H."/>
            <person name="Dai N."/>
            <person name="Sheng W."/>
            <person name="Hou X."/>
            <person name="Wei L."/>
        </authorList>
    </citation>
    <scope>NUCLEOTIDE SEQUENCE</scope>
    <source>
        <strain evidence="1">KEN1</strain>
        <tissue evidence="1">Leaf</tissue>
    </source>
</reference>
<dbReference type="PANTHER" id="PTHR33240:SF8">
    <property type="entry name" value="OS03G0439900 PROTEIN"/>
    <property type="match status" value="1"/>
</dbReference>